<proteinExistence type="predicted"/>
<dbReference type="PANTHER" id="PTHR41523">
    <property type="entry name" value="TWO-COMPONENT SYSTEM SENSOR PROTEIN"/>
    <property type="match status" value="1"/>
</dbReference>
<dbReference type="InterPro" id="IPR005467">
    <property type="entry name" value="His_kinase_dom"/>
</dbReference>
<evidence type="ECO:0000256" key="2">
    <source>
        <dbReference type="ARBA" id="ARBA00012438"/>
    </source>
</evidence>
<dbReference type="EC" id="2.7.13.3" evidence="2"/>
<feature type="transmembrane region" description="Helical" evidence="8">
    <location>
        <begin position="53"/>
        <end position="83"/>
    </location>
</feature>
<comment type="caution">
    <text evidence="10">The sequence shown here is derived from an EMBL/GenBank/DDBJ whole genome shotgun (WGS) entry which is preliminary data.</text>
</comment>
<evidence type="ECO:0000256" key="7">
    <source>
        <dbReference type="ARBA" id="ARBA00022840"/>
    </source>
</evidence>
<evidence type="ECO:0000256" key="3">
    <source>
        <dbReference type="ARBA" id="ARBA00022553"/>
    </source>
</evidence>
<gene>
    <name evidence="10" type="ORF">ABS767_00740</name>
</gene>
<dbReference type="Pfam" id="PF02518">
    <property type="entry name" value="HATPase_c"/>
    <property type="match status" value="1"/>
</dbReference>
<keyword evidence="5" id="KW-0547">Nucleotide-binding</keyword>
<dbReference type="SMART" id="SM00387">
    <property type="entry name" value="HATPase_c"/>
    <property type="match status" value="1"/>
</dbReference>
<evidence type="ECO:0000256" key="4">
    <source>
        <dbReference type="ARBA" id="ARBA00022679"/>
    </source>
</evidence>
<evidence type="ECO:0000256" key="5">
    <source>
        <dbReference type="ARBA" id="ARBA00022741"/>
    </source>
</evidence>
<dbReference type="PANTHER" id="PTHR41523:SF8">
    <property type="entry name" value="ETHYLENE RESPONSE SENSOR PROTEIN"/>
    <property type="match status" value="1"/>
</dbReference>
<comment type="catalytic activity">
    <reaction evidence="1">
        <text>ATP + protein L-histidine = ADP + protein N-phospho-L-histidine.</text>
        <dbReference type="EC" id="2.7.13.3"/>
    </reaction>
</comment>
<organism evidence="10 11">
    <name type="scientific">Sphingomonas plantiphila</name>
    <dbReference type="NCBI Taxonomy" id="3163295"/>
    <lineage>
        <taxon>Bacteria</taxon>
        <taxon>Pseudomonadati</taxon>
        <taxon>Pseudomonadota</taxon>
        <taxon>Alphaproteobacteria</taxon>
        <taxon>Sphingomonadales</taxon>
        <taxon>Sphingomonadaceae</taxon>
        <taxon>Sphingomonas</taxon>
    </lineage>
</organism>
<dbReference type="SUPFAM" id="SSF55874">
    <property type="entry name" value="ATPase domain of HSP90 chaperone/DNA topoisomerase II/histidine kinase"/>
    <property type="match status" value="1"/>
</dbReference>
<keyword evidence="8" id="KW-0812">Transmembrane</keyword>
<evidence type="ECO:0000256" key="8">
    <source>
        <dbReference type="SAM" id="Phobius"/>
    </source>
</evidence>
<dbReference type="GO" id="GO:0016301">
    <property type="term" value="F:kinase activity"/>
    <property type="evidence" value="ECO:0007669"/>
    <property type="project" value="UniProtKB-KW"/>
</dbReference>
<keyword evidence="4" id="KW-0808">Transferase</keyword>
<dbReference type="InterPro" id="IPR036890">
    <property type="entry name" value="HATPase_C_sf"/>
</dbReference>
<evidence type="ECO:0000259" key="9">
    <source>
        <dbReference type="PROSITE" id="PS50109"/>
    </source>
</evidence>
<dbReference type="Proteomes" id="UP001629244">
    <property type="component" value="Unassembled WGS sequence"/>
</dbReference>
<keyword evidence="8" id="KW-0472">Membrane</keyword>
<evidence type="ECO:0000256" key="1">
    <source>
        <dbReference type="ARBA" id="ARBA00000085"/>
    </source>
</evidence>
<dbReference type="PROSITE" id="PS50109">
    <property type="entry name" value="HIS_KIN"/>
    <property type="match status" value="1"/>
</dbReference>
<name>A0ABW8YGU9_9SPHN</name>
<dbReference type="EMBL" id="JBELQC010000001">
    <property type="protein sequence ID" value="MFL9839474.1"/>
    <property type="molecule type" value="Genomic_DNA"/>
</dbReference>
<evidence type="ECO:0000313" key="11">
    <source>
        <dbReference type="Proteomes" id="UP001629244"/>
    </source>
</evidence>
<dbReference type="RefSeq" id="WP_408076450.1">
    <property type="nucleotide sequence ID" value="NZ_JBELQC010000001.1"/>
</dbReference>
<protein>
    <recommendedName>
        <fullName evidence="2">histidine kinase</fullName>
        <ecNumber evidence="2">2.7.13.3</ecNumber>
    </recommendedName>
</protein>
<dbReference type="Pfam" id="PF07568">
    <property type="entry name" value="HisKA_2"/>
    <property type="match status" value="1"/>
</dbReference>
<reference evidence="10 11" key="1">
    <citation type="submission" date="2024-06" db="EMBL/GenBank/DDBJ databases">
        <authorList>
            <person name="Kaempfer P."/>
            <person name="Viver T."/>
        </authorList>
    </citation>
    <scope>NUCLEOTIDE SEQUENCE [LARGE SCALE GENOMIC DNA]</scope>
    <source>
        <strain evidence="10 11">ST-64</strain>
    </source>
</reference>
<keyword evidence="11" id="KW-1185">Reference proteome</keyword>
<evidence type="ECO:0000256" key="6">
    <source>
        <dbReference type="ARBA" id="ARBA00022777"/>
    </source>
</evidence>
<keyword evidence="7" id="KW-0067">ATP-binding</keyword>
<dbReference type="InterPro" id="IPR011495">
    <property type="entry name" value="Sig_transdc_His_kin_sub2_dim/P"/>
</dbReference>
<accession>A0ABW8YGU9</accession>
<keyword evidence="6 10" id="KW-0418">Kinase</keyword>
<feature type="domain" description="Histidine kinase" evidence="9">
    <location>
        <begin position="249"/>
        <end position="338"/>
    </location>
</feature>
<keyword evidence="8" id="KW-1133">Transmembrane helix</keyword>
<keyword evidence="3" id="KW-0597">Phosphoprotein</keyword>
<feature type="transmembrane region" description="Helical" evidence="8">
    <location>
        <begin position="20"/>
        <end position="41"/>
    </location>
</feature>
<sequence length="338" mass="36346">MSRIGQLDLPDRLAPALPIWATQVGCGLVCAGAGTMIRSLIDAFSFGAGPFAIGYPMVMLATLFGRWQAGLIAATLTVLYSWYFLLPEASSFVFANPADMPRTVVNTVSYALVVALAELFRMAVRAATAERDAELAARNLYLAEFDHRVKNNFMIVTSMLDLQRRRSTEPATVEALTAALARVESIARAHRHLYLGSGETPGTVDMATYLAELCSALSDTLFLGASITLDCASDTVRLPRDRAVAIGLVVNELATNAAKHAFVGRDAGSIQIRFTQHARGYRLIVRDDGIGMPPERLEAGRDGGLGKRLTEAFARQAGGELRIDSGPEGTVATLEIVQ</sequence>
<dbReference type="Gene3D" id="3.30.565.10">
    <property type="entry name" value="Histidine kinase-like ATPase, C-terminal domain"/>
    <property type="match status" value="1"/>
</dbReference>
<dbReference type="InterPro" id="IPR003594">
    <property type="entry name" value="HATPase_dom"/>
</dbReference>
<evidence type="ECO:0000313" key="10">
    <source>
        <dbReference type="EMBL" id="MFL9839474.1"/>
    </source>
</evidence>